<evidence type="ECO:0000259" key="7">
    <source>
        <dbReference type="PROSITE" id="PS51192"/>
    </source>
</evidence>
<feature type="compositionally biased region" description="Low complexity" evidence="6">
    <location>
        <begin position="379"/>
        <end position="391"/>
    </location>
</feature>
<dbReference type="PROSITE" id="PS51192">
    <property type="entry name" value="HELICASE_ATP_BIND_1"/>
    <property type="match status" value="1"/>
</dbReference>
<keyword evidence="2 9" id="KW-0378">Hydrolase</keyword>
<dbReference type="GO" id="GO:0003678">
    <property type="term" value="F:DNA helicase activity"/>
    <property type="evidence" value="ECO:0007669"/>
    <property type="project" value="UniProtKB-EC"/>
</dbReference>
<dbReference type="Pfam" id="PF00270">
    <property type="entry name" value="DEAD"/>
    <property type="match status" value="1"/>
</dbReference>
<dbReference type="PANTHER" id="PTHR13710:SF84">
    <property type="entry name" value="ATP-DEPENDENT DNA HELICASE RECS-RELATED"/>
    <property type="match status" value="1"/>
</dbReference>
<dbReference type="InterPro" id="IPR002464">
    <property type="entry name" value="DNA/RNA_helicase_DEAH_CS"/>
</dbReference>
<dbReference type="SMART" id="SM00487">
    <property type="entry name" value="DEXDc"/>
    <property type="match status" value="1"/>
</dbReference>
<organism evidence="9 10">
    <name type="scientific">Blastococcus brunescens</name>
    <dbReference type="NCBI Taxonomy" id="1564165"/>
    <lineage>
        <taxon>Bacteria</taxon>
        <taxon>Bacillati</taxon>
        <taxon>Actinomycetota</taxon>
        <taxon>Actinomycetes</taxon>
        <taxon>Geodermatophilales</taxon>
        <taxon>Geodermatophilaceae</taxon>
        <taxon>Blastococcus</taxon>
    </lineage>
</organism>
<keyword evidence="5" id="KW-0238">DNA-binding</keyword>
<evidence type="ECO:0000256" key="6">
    <source>
        <dbReference type="SAM" id="MobiDB-lite"/>
    </source>
</evidence>
<dbReference type="EC" id="3.6.4.12" evidence="9"/>
<feature type="domain" description="Helicase C-terminal" evidence="8">
    <location>
        <begin position="226"/>
        <end position="374"/>
    </location>
</feature>
<dbReference type="InterPro" id="IPR011545">
    <property type="entry name" value="DEAD/DEAH_box_helicase_dom"/>
</dbReference>
<proteinExistence type="predicted"/>
<protein>
    <submittedName>
        <fullName evidence="9">RecQ family ATP-dependent DNA helicase</fullName>
        <ecNumber evidence="9">3.6.4.12</ecNumber>
    </submittedName>
</protein>
<dbReference type="InterPro" id="IPR004589">
    <property type="entry name" value="DNA_helicase_ATP-dep_RecQ"/>
</dbReference>
<evidence type="ECO:0000259" key="8">
    <source>
        <dbReference type="PROSITE" id="PS51194"/>
    </source>
</evidence>
<feature type="region of interest" description="Disordered" evidence="6">
    <location>
        <begin position="379"/>
        <end position="451"/>
    </location>
</feature>
<reference evidence="9 10" key="1">
    <citation type="submission" date="2023-12" db="EMBL/GenBank/DDBJ databases">
        <title>Blastococcus brunescens sp. nov., an actonobacterium isolated from sandstone collected in sahara desert.</title>
        <authorList>
            <person name="Gtari M."/>
            <person name="Ghodhbane F."/>
        </authorList>
    </citation>
    <scope>NUCLEOTIDE SEQUENCE [LARGE SCALE GENOMIC DNA]</scope>
    <source>
        <strain evidence="9 10">BMG 8361</strain>
    </source>
</reference>
<evidence type="ECO:0000313" key="9">
    <source>
        <dbReference type="EMBL" id="WRL63653.1"/>
    </source>
</evidence>
<dbReference type="SMART" id="SM00490">
    <property type="entry name" value="HELICc"/>
    <property type="match status" value="1"/>
</dbReference>
<keyword evidence="4" id="KW-0067">ATP-binding</keyword>
<gene>
    <name evidence="9" type="ORF">U6N30_28970</name>
</gene>
<name>A0ABZ1B1M1_9ACTN</name>
<dbReference type="InterPro" id="IPR001650">
    <property type="entry name" value="Helicase_C-like"/>
</dbReference>
<dbReference type="Gene3D" id="3.40.50.300">
    <property type="entry name" value="P-loop containing nucleotide triphosphate hydrolases"/>
    <property type="match status" value="2"/>
</dbReference>
<evidence type="ECO:0000256" key="2">
    <source>
        <dbReference type="ARBA" id="ARBA00022801"/>
    </source>
</evidence>
<dbReference type="PANTHER" id="PTHR13710">
    <property type="entry name" value="DNA HELICASE RECQ FAMILY MEMBER"/>
    <property type="match status" value="1"/>
</dbReference>
<dbReference type="GO" id="GO:0016787">
    <property type="term" value="F:hydrolase activity"/>
    <property type="evidence" value="ECO:0007669"/>
    <property type="project" value="UniProtKB-KW"/>
</dbReference>
<dbReference type="Proteomes" id="UP001324287">
    <property type="component" value="Chromosome"/>
</dbReference>
<dbReference type="Pfam" id="PF00271">
    <property type="entry name" value="Helicase_C"/>
    <property type="match status" value="1"/>
</dbReference>
<dbReference type="InterPro" id="IPR027417">
    <property type="entry name" value="P-loop_NTPase"/>
</dbReference>
<sequence>MRTRRIREFARGVLGFDEFRPGQEAAMQSVVAGRDTLAVLPSGAGKTAVYQVAGHLLDGPVVVVSPLIALQRDQVERLAEVADRAGRAAQLNSTMSAGDQHDVLESLQDGTVRFVFLAPEQMARPEVVDAIAEAKPALFVVDEAHCVSAWGHDFRPDYLRLGGVIEQLGHPTVLALTATAAPPVRAEIVERLEMRDPEIVVAGFDRPEIRLEVDHHADARGKELGVLERVLAEIGDGRGPGIVYSATRRGTEEIAGELTDRGLRARHYHAGLNRVDREDTQRAWMDDELDVVVATTAFGMGIDKPGTRFVIHAEPADSVDSYYQEIGRAGRDGEPALAVLVYRQEDLGIRRFFAAGTPAEEELQQVAGLVQAAAAAGIEEGSTSRTSARRPAAPPPRWPAISTCWSRCRPSSSTRTAPLTRPTTGRAPRRPPRPPGNWPSTTRRSTRAAWR</sequence>
<evidence type="ECO:0000256" key="3">
    <source>
        <dbReference type="ARBA" id="ARBA00022806"/>
    </source>
</evidence>
<accession>A0ABZ1B1M1</accession>
<feature type="domain" description="Helicase ATP-binding" evidence="7">
    <location>
        <begin position="27"/>
        <end position="198"/>
    </location>
</feature>
<keyword evidence="3 9" id="KW-0347">Helicase</keyword>
<dbReference type="RefSeq" id="WP_324274988.1">
    <property type="nucleotide sequence ID" value="NZ_CP141261.1"/>
</dbReference>
<dbReference type="CDD" id="cd17920">
    <property type="entry name" value="DEXHc_RecQ"/>
    <property type="match status" value="1"/>
</dbReference>
<evidence type="ECO:0000256" key="4">
    <source>
        <dbReference type="ARBA" id="ARBA00022840"/>
    </source>
</evidence>
<dbReference type="NCBIfam" id="TIGR00614">
    <property type="entry name" value="recQ_fam"/>
    <property type="match status" value="1"/>
</dbReference>
<dbReference type="InterPro" id="IPR014001">
    <property type="entry name" value="Helicase_ATP-bd"/>
</dbReference>
<evidence type="ECO:0000313" key="10">
    <source>
        <dbReference type="Proteomes" id="UP001324287"/>
    </source>
</evidence>
<evidence type="ECO:0000256" key="1">
    <source>
        <dbReference type="ARBA" id="ARBA00022741"/>
    </source>
</evidence>
<dbReference type="PROSITE" id="PS51194">
    <property type="entry name" value="HELICASE_CTER"/>
    <property type="match status" value="1"/>
</dbReference>
<dbReference type="PROSITE" id="PS00690">
    <property type="entry name" value="DEAH_ATP_HELICASE"/>
    <property type="match status" value="1"/>
</dbReference>
<feature type="compositionally biased region" description="Low complexity" evidence="6">
    <location>
        <begin position="409"/>
        <end position="426"/>
    </location>
</feature>
<keyword evidence="1" id="KW-0547">Nucleotide-binding</keyword>
<keyword evidence="10" id="KW-1185">Reference proteome</keyword>
<evidence type="ECO:0000256" key="5">
    <source>
        <dbReference type="ARBA" id="ARBA00023125"/>
    </source>
</evidence>
<dbReference type="EMBL" id="CP141261">
    <property type="protein sequence ID" value="WRL63653.1"/>
    <property type="molecule type" value="Genomic_DNA"/>
</dbReference>
<dbReference type="SUPFAM" id="SSF52540">
    <property type="entry name" value="P-loop containing nucleoside triphosphate hydrolases"/>
    <property type="match status" value="1"/>
</dbReference>